<gene>
    <name evidence="1" type="ORF">V6x_54380</name>
</gene>
<dbReference type="Proteomes" id="UP000320722">
    <property type="component" value="Chromosome"/>
</dbReference>
<reference evidence="1 2" key="1">
    <citation type="submission" date="2019-02" db="EMBL/GenBank/DDBJ databases">
        <title>Deep-cultivation of Planctomycetes and their phenomic and genomic characterization uncovers novel biology.</title>
        <authorList>
            <person name="Wiegand S."/>
            <person name="Jogler M."/>
            <person name="Boedeker C."/>
            <person name="Pinto D."/>
            <person name="Vollmers J."/>
            <person name="Rivas-Marin E."/>
            <person name="Kohn T."/>
            <person name="Peeters S.H."/>
            <person name="Heuer A."/>
            <person name="Rast P."/>
            <person name="Oberbeckmann S."/>
            <person name="Bunk B."/>
            <person name="Jeske O."/>
            <person name="Meyerdierks A."/>
            <person name="Storesund J.E."/>
            <person name="Kallscheuer N."/>
            <person name="Luecker S."/>
            <person name="Lage O.M."/>
            <person name="Pohl T."/>
            <person name="Merkel B.J."/>
            <person name="Hornburger P."/>
            <person name="Mueller R.-W."/>
            <person name="Bruemmer F."/>
            <person name="Labrenz M."/>
            <person name="Spormann A.M."/>
            <person name="Op den Camp H."/>
            <person name="Overmann J."/>
            <person name="Amann R."/>
            <person name="Jetten M.S.M."/>
            <person name="Mascher T."/>
            <person name="Medema M.H."/>
            <person name="Devos D.P."/>
            <person name="Kaster A.-K."/>
            <person name="Ovreas L."/>
            <person name="Rohde M."/>
            <person name="Galperin M.Y."/>
            <person name="Jogler C."/>
        </authorList>
    </citation>
    <scope>NUCLEOTIDE SEQUENCE [LARGE SCALE GENOMIC DNA]</scope>
    <source>
        <strain evidence="1 2">V6</strain>
    </source>
</reference>
<dbReference type="AlphaFoldDB" id="A0A517WKB6"/>
<name>A0A517WKB6_9PLAN</name>
<accession>A0A517WKB6</accession>
<evidence type="ECO:0000313" key="1">
    <source>
        <dbReference type="EMBL" id="QDU05697.1"/>
    </source>
</evidence>
<dbReference type="EMBL" id="CP036347">
    <property type="protein sequence ID" value="QDU05697.1"/>
    <property type="molecule type" value="Genomic_DNA"/>
</dbReference>
<protein>
    <submittedName>
        <fullName evidence="1">Uncharacterized protein</fullName>
    </submittedName>
</protein>
<sequence>MLSINSSVSNTADLTAQSNGRQSLYAWLYCQQDKDSRIASHSLGGMHFTCVVGSLRYRNCSWNELDLQHDREFIDFSKTI</sequence>
<proteinExistence type="predicted"/>
<evidence type="ECO:0000313" key="2">
    <source>
        <dbReference type="Proteomes" id="UP000320722"/>
    </source>
</evidence>
<organism evidence="1 2">
    <name type="scientific">Gimesia chilikensis</name>
    <dbReference type="NCBI Taxonomy" id="2605989"/>
    <lineage>
        <taxon>Bacteria</taxon>
        <taxon>Pseudomonadati</taxon>
        <taxon>Planctomycetota</taxon>
        <taxon>Planctomycetia</taxon>
        <taxon>Planctomycetales</taxon>
        <taxon>Planctomycetaceae</taxon>
        <taxon>Gimesia</taxon>
    </lineage>
</organism>